<name>A0A7H0EV79_KLEVA</name>
<gene>
    <name evidence="1" type="ORF">IAP99_27145</name>
</gene>
<protein>
    <submittedName>
        <fullName evidence="1">Uncharacterized protein</fullName>
    </submittedName>
</protein>
<dbReference type="EMBL" id="CP060809">
    <property type="protein sequence ID" value="QNP27695.1"/>
    <property type="molecule type" value="Genomic_DNA"/>
</dbReference>
<evidence type="ECO:0000313" key="1">
    <source>
        <dbReference type="EMBL" id="QNP27695.1"/>
    </source>
</evidence>
<proteinExistence type="predicted"/>
<dbReference type="AlphaFoldDB" id="A0A7H0EV79"/>
<dbReference type="Proteomes" id="UP000516181">
    <property type="component" value="Plasmid p2757-40"/>
</dbReference>
<accession>A0A7H0EV79</accession>
<sequence length="58" mass="6624">MKHKIFIGRVRESQTTNNATAKDLIEAGMRMKPDHISLTDGMERVIKVEDLKEIVISK</sequence>
<organism evidence="1 2">
    <name type="scientific">Klebsiella variicola</name>
    <dbReference type="NCBI Taxonomy" id="244366"/>
    <lineage>
        <taxon>Bacteria</taxon>
        <taxon>Pseudomonadati</taxon>
        <taxon>Pseudomonadota</taxon>
        <taxon>Gammaproteobacteria</taxon>
        <taxon>Enterobacterales</taxon>
        <taxon>Enterobacteriaceae</taxon>
        <taxon>Klebsiella/Raoultella group</taxon>
        <taxon>Klebsiella</taxon>
        <taxon>Klebsiella pneumoniae complex</taxon>
    </lineage>
</organism>
<keyword evidence="1" id="KW-0614">Plasmid</keyword>
<geneLocation type="plasmid" evidence="1 2">
    <name>p2757-40</name>
</geneLocation>
<dbReference type="RefSeq" id="WP_180293659.1">
    <property type="nucleotide sequence ID" value="NZ_CP060809.1"/>
</dbReference>
<evidence type="ECO:0000313" key="2">
    <source>
        <dbReference type="Proteomes" id="UP000516181"/>
    </source>
</evidence>
<reference evidence="1 2" key="1">
    <citation type="submission" date="2020-08" db="EMBL/GenBank/DDBJ databases">
        <title>Complete genome sequence of Klebsiella pneumoniae KP2757.</title>
        <authorList>
            <person name="Zhang X."/>
        </authorList>
    </citation>
    <scope>NUCLEOTIDE SEQUENCE [LARGE SCALE GENOMIC DNA]</scope>
    <source>
        <strain evidence="1 2">KP2757</strain>
        <plasmid evidence="1 2">p2757-40</plasmid>
    </source>
</reference>